<sequence>MELKHIDIACLSISSANMRGVKKAPDLTNILPSVRARGVLVPLIVRQNGSPTTYEIVAGKRRYHAALIVAQEEGSVDPLPCAIMEAGDDAAALEASLIENIARLDPDEVTRWETFTRLVKEGRSPEDISLTFGLTALQVKRTLALGNLLPRIRNLYRSDTIDAVTVRHLTLASKARQREWLALLDDEDAWPPMGHHVKAWLLGGNAIATDMALFDPADYKGGIVADLFGDHSYFADADLFWQMQEAAIAERIEGYRDAGWQDIAVMARGEAFHAWEHERCSKAKGGRIYVSMGHGGDVSFHEGYVTLKEARRLEQGGSVEKAVRPELSAPLASYIDLHRHAAVRAKVAAAPAIALRLMVAHSIAGSSLWRVDVASQRGATDAISESVENCRSEADFDKERRIALDLLGLDPDTPTVTGAGFDRELIPLYLRLLELDDAMVLGILAIVMGETLEAGSALIELLGVQLEVTQTLKTPVNFIVHTLQEVNDGLAHGRYFFMDVAGEGIALYQADASELHKPRPKTPAQALAMAKEYFEEWFPSAIKRFDIARYDMEKGYSKDAAFDLHQACACHAWASRGRTRGFRCQGARMEPHRAGGTVARALGRSCQRAAGRTRYRCAHRSPQSGGAGHRSRAPGQDRTGGIAQA</sequence>
<keyword evidence="4" id="KW-1185">Reference proteome</keyword>
<dbReference type="SUPFAM" id="SSF110849">
    <property type="entry name" value="ParB/Sulfiredoxin"/>
    <property type="match status" value="1"/>
</dbReference>
<evidence type="ECO:0000256" key="1">
    <source>
        <dbReference type="SAM" id="MobiDB-lite"/>
    </source>
</evidence>
<comment type="caution">
    <text evidence="3">The sequence shown here is derived from an EMBL/GenBank/DDBJ whole genome shotgun (WGS) entry which is preliminary data.</text>
</comment>
<dbReference type="PANTHER" id="PTHR33375">
    <property type="entry name" value="CHROMOSOME-PARTITIONING PROTEIN PARB-RELATED"/>
    <property type="match status" value="1"/>
</dbReference>
<evidence type="ECO:0000313" key="3">
    <source>
        <dbReference type="EMBL" id="GFZ84112.1"/>
    </source>
</evidence>
<dbReference type="SMART" id="SM00470">
    <property type="entry name" value="ParB"/>
    <property type="match status" value="1"/>
</dbReference>
<dbReference type="SUPFAM" id="SSF109709">
    <property type="entry name" value="KorB DNA-binding domain-like"/>
    <property type="match status" value="1"/>
</dbReference>
<reference evidence="4" key="1">
    <citation type="journal article" date="2019" name="Int. J. Syst. Evol. Microbiol.">
        <title>The Global Catalogue of Microorganisms (GCM) 10K type strain sequencing project: providing services to taxonomists for standard genome sequencing and annotation.</title>
        <authorList>
            <consortium name="The Broad Institute Genomics Platform"/>
            <consortium name="The Broad Institute Genome Sequencing Center for Infectious Disease"/>
            <person name="Wu L."/>
            <person name="Ma J."/>
        </authorList>
    </citation>
    <scope>NUCLEOTIDE SEQUENCE [LARGE SCALE GENOMIC DNA]</scope>
    <source>
        <strain evidence="4">CCM 7327</strain>
    </source>
</reference>
<dbReference type="InterPro" id="IPR036086">
    <property type="entry name" value="ParB/Sulfiredoxin_sf"/>
</dbReference>
<organism evidence="3 4">
    <name type="scientific">Sphingobium fuliginis (strain ATCC 27551)</name>
    <dbReference type="NCBI Taxonomy" id="336203"/>
    <lineage>
        <taxon>Bacteria</taxon>
        <taxon>Pseudomonadati</taxon>
        <taxon>Pseudomonadota</taxon>
        <taxon>Alphaproteobacteria</taxon>
        <taxon>Sphingomonadales</taxon>
        <taxon>Sphingomonadaceae</taxon>
        <taxon>Sphingobium</taxon>
    </lineage>
</organism>
<feature type="region of interest" description="Disordered" evidence="1">
    <location>
        <begin position="613"/>
        <end position="645"/>
    </location>
</feature>
<feature type="domain" description="ParB-like N-terminal" evidence="2">
    <location>
        <begin position="4"/>
        <end position="101"/>
    </location>
</feature>
<dbReference type="Gene3D" id="1.10.10.2830">
    <property type="match status" value="1"/>
</dbReference>
<accession>A0ABQ1ERH0</accession>
<dbReference type="Pfam" id="PF02195">
    <property type="entry name" value="ParB_N"/>
    <property type="match status" value="1"/>
</dbReference>
<evidence type="ECO:0000259" key="2">
    <source>
        <dbReference type="SMART" id="SM00470"/>
    </source>
</evidence>
<proteinExistence type="predicted"/>
<dbReference type="InterPro" id="IPR003115">
    <property type="entry name" value="ParB_N"/>
</dbReference>
<dbReference type="EMBL" id="BMDU01000002">
    <property type="protein sequence ID" value="GFZ84112.1"/>
    <property type="molecule type" value="Genomic_DNA"/>
</dbReference>
<dbReference type="Proteomes" id="UP000628109">
    <property type="component" value="Unassembled WGS sequence"/>
</dbReference>
<evidence type="ECO:0000313" key="4">
    <source>
        <dbReference type="Proteomes" id="UP000628109"/>
    </source>
</evidence>
<dbReference type="PANTHER" id="PTHR33375:SF7">
    <property type="entry name" value="CHROMOSOME 2-PARTITIONING PROTEIN PARB-RELATED"/>
    <property type="match status" value="1"/>
</dbReference>
<dbReference type="InterPro" id="IPR050336">
    <property type="entry name" value="Chromosome_partition/occlusion"/>
</dbReference>
<name>A0ABQ1ERH0_SPHSA</name>
<protein>
    <recommendedName>
        <fullName evidence="2">ParB-like N-terminal domain-containing protein</fullName>
    </recommendedName>
</protein>
<dbReference type="Gene3D" id="1.20.120.330">
    <property type="entry name" value="Nucleotidyltransferases domain 2"/>
    <property type="match status" value="1"/>
</dbReference>
<dbReference type="Gene3D" id="3.90.1530.30">
    <property type="match status" value="1"/>
</dbReference>
<gene>
    <name evidence="3" type="ORF">GCM10019071_10980</name>
</gene>